<name>A0A4Y3RIP0_9ACTN</name>
<comment type="caution">
    <text evidence="4">The sequence shown here is derived from an EMBL/GenBank/DDBJ whole genome shotgun (WGS) entry which is preliminary data.</text>
</comment>
<proteinExistence type="predicted"/>
<sequence>MPQTPRLRRHRPLRSLAVLAALATALTPVTGIGAPAAAAADADATVTAAAIPDLTSANRRAPIPGLPDWSRAGYRGGAPLPGAAEAHPDAACHITAAELAAQYGVRADGTDATSGLQRAVDALRTTCTPSAGFTKLSSITLPAGRILVTRQLALDADYMVLRGAGMDRTTLAFRPDADTRYDTLTADGSDWDEDGMTHGAGKGGWTWPGRGLLRVQTREVSPKYASDHASAPADRKDLFEGSVNQHWASGVPLREGSPIGSTQVRLAAGTDMNRFKAGAPLWVGAANTAKFYQQQTINDPSTYVNLHMRQQIFRIAAVDTAGKNLTLDKPLEFDLPLDSTSDGSAAIGGTVYPSRVTPLKVVQGVGIEDLGITQELDGMPKLGGGTYDVTPADAKANFGNIAPEYAQHGIVLKWAADVWIRRVATRMTGSHAVVTENAKNVQVQESSFDGSWNKGKGGNGYFRGSRVWDSLYAYNTSRNLRHFTFQWSASGNVAVGNDFDSDLNLHGGWERRNLFENNRVAVPFENSSKNCRANCGEEGGGGPDGSTWWPIWWGAGAKAVKWSGATGPQNVFYGNDLGKQTTAGGAYQPYYPDRQRLYQLGSSAADPSVYQHLTANGSAIADWAGRENLDYGKAPHAGVHASRTDTSGSLFLKSAGTDPGPGGPEVPPTPVSAGKPATASSVESAGFEAGRAVDGDAGTRWASAEGVDPQWIRIDLGARHTVSRVRLAWEAAYGKTYRIQVSDDGTDWTDIHSTGAGDGAVDDLTVSGTGRYVRMYGTARGTAYGYSLHEFEVYGTLAPDGGTPGGGPVVDVSTAAQLRSALAGALPGQTIRLAAGEYRGAFVARTPGTASAPITLTGPANAVLVNDGPSGTAPSCPAPVAGWDSGYGLWLYGAPYWKLTGFTVKDSKKGVVLDDSHHVTLDGLSVHHVEDEAVHFRRSSSDGVIRNSAISHTGLVQPGYGEAVYIGSAGSNWSCHGNTGGVDRSDRIQVLDNRIGPNVTAEHIDIKEGTADGVIRGNTFDGTGISGQNSADSWVDAKGTGYLIENNTGRFAPPGTFANGYETHNPSTTPSFPNGCGNVWRGNTSDLGGTGAYAIKITSTSKCTASPNVVHSGNTVTNAVSGLTNVPVTP</sequence>
<feature type="compositionally biased region" description="Pro residues" evidence="1">
    <location>
        <begin position="661"/>
        <end position="670"/>
    </location>
</feature>
<accession>A0A4Y3RIP0</accession>
<dbReference type="InterPro" id="IPR008979">
    <property type="entry name" value="Galactose-bd-like_sf"/>
</dbReference>
<dbReference type="EMBL" id="BJMN01000019">
    <property type="protein sequence ID" value="GEB57552.1"/>
    <property type="molecule type" value="Genomic_DNA"/>
</dbReference>
<dbReference type="InterPro" id="IPR012334">
    <property type="entry name" value="Pectin_lyas_fold"/>
</dbReference>
<keyword evidence="5" id="KW-1185">Reference proteome</keyword>
<evidence type="ECO:0000313" key="5">
    <source>
        <dbReference type="Proteomes" id="UP000315226"/>
    </source>
</evidence>
<keyword evidence="2" id="KW-0732">Signal</keyword>
<dbReference type="InterPro" id="IPR000421">
    <property type="entry name" value="FA58C"/>
</dbReference>
<feature type="chain" id="PRO_5038450579" description="F5/8 type C domain-containing protein" evidence="2">
    <location>
        <begin position="32"/>
        <end position="1130"/>
    </location>
</feature>
<feature type="domain" description="F5/8 type C" evidence="3">
    <location>
        <begin position="654"/>
        <end position="796"/>
    </location>
</feature>
<dbReference type="SUPFAM" id="SSF49785">
    <property type="entry name" value="Galactose-binding domain-like"/>
    <property type="match status" value="1"/>
</dbReference>
<dbReference type="Pfam" id="PF00754">
    <property type="entry name" value="F5_F8_type_C"/>
    <property type="match status" value="1"/>
</dbReference>
<protein>
    <recommendedName>
        <fullName evidence="3">F5/8 type C domain-containing protein</fullName>
    </recommendedName>
</protein>
<dbReference type="SUPFAM" id="SSF51126">
    <property type="entry name" value="Pectin lyase-like"/>
    <property type="match status" value="2"/>
</dbReference>
<dbReference type="AlphaFoldDB" id="A0A4Y3RIP0"/>
<dbReference type="InterPro" id="IPR039448">
    <property type="entry name" value="Beta_helix"/>
</dbReference>
<dbReference type="Pfam" id="PF13229">
    <property type="entry name" value="Beta_helix"/>
    <property type="match status" value="1"/>
</dbReference>
<feature type="signal peptide" evidence="2">
    <location>
        <begin position="1"/>
        <end position="31"/>
    </location>
</feature>
<reference evidence="4 5" key="1">
    <citation type="submission" date="2019-06" db="EMBL/GenBank/DDBJ databases">
        <title>Whole genome shotgun sequence of Streptomyces gardneri NBRC 12865.</title>
        <authorList>
            <person name="Hosoyama A."/>
            <person name="Uohara A."/>
            <person name="Ohji S."/>
            <person name="Ichikawa N."/>
        </authorList>
    </citation>
    <scope>NUCLEOTIDE SEQUENCE [LARGE SCALE GENOMIC DNA]</scope>
    <source>
        <strain evidence="4 5">NBRC 12865</strain>
    </source>
</reference>
<dbReference type="RefSeq" id="WP_229918462.1">
    <property type="nucleotide sequence ID" value="NZ_BJMN01000019.1"/>
</dbReference>
<dbReference type="Gene3D" id="2.60.120.260">
    <property type="entry name" value="Galactose-binding domain-like"/>
    <property type="match status" value="1"/>
</dbReference>
<evidence type="ECO:0000256" key="2">
    <source>
        <dbReference type="SAM" id="SignalP"/>
    </source>
</evidence>
<dbReference type="Gene3D" id="2.160.20.10">
    <property type="entry name" value="Single-stranded right-handed beta-helix, Pectin lyase-like"/>
    <property type="match status" value="2"/>
</dbReference>
<dbReference type="Proteomes" id="UP000315226">
    <property type="component" value="Unassembled WGS sequence"/>
</dbReference>
<dbReference type="SMART" id="SM00231">
    <property type="entry name" value="FA58C"/>
    <property type="match status" value="1"/>
</dbReference>
<evidence type="ECO:0000313" key="4">
    <source>
        <dbReference type="EMBL" id="GEB57552.1"/>
    </source>
</evidence>
<feature type="region of interest" description="Disordered" evidence="1">
    <location>
        <begin position="652"/>
        <end position="677"/>
    </location>
</feature>
<evidence type="ECO:0000259" key="3">
    <source>
        <dbReference type="PROSITE" id="PS50022"/>
    </source>
</evidence>
<organism evidence="4 5">
    <name type="scientific">Streptomyces gardneri</name>
    <dbReference type="NCBI Taxonomy" id="66892"/>
    <lineage>
        <taxon>Bacteria</taxon>
        <taxon>Bacillati</taxon>
        <taxon>Actinomycetota</taxon>
        <taxon>Actinomycetes</taxon>
        <taxon>Kitasatosporales</taxon>
        <taxon>Streptomycetaceae</taxon>
        <taxon>Streptomyces</taxon>
    </lineage>
</organism>
<gene>
    <name evidence="4" type="ORF">SGA01_31570</name>
</gene>
<dbReference type="PROSITE" id="PS50022">
    <property type="entry name" value="FA58C_3"/>
    <property type="match status" value="1"/>
</dbReference>
<evidence type="ECO:0000256" key="1">
    <source>
        <dbReference type="SAM" id="MobiDB-lite"/>
    </source>
</evidence>
<dbReference type="InterPro" id="IPR011050">
    <property type="entry name" value="Pectin_lyase_fold/virulence"/>
</dbReference>